<dbReference type="Gene3D" id="1.20.890.10">
    <property type="entry name" value="cAMP-dependent protein kinase regulatory subunit, dimerization-anchoring domain"/>
    <property type="match status" value="1"/>
</dbReference>
<dbReference type="Proteomes" id="UP000749559">
    <property type="component" value="Unassembled WGS sequence"/>
</dbReference>
<dbReference type="InterPro" id="IPR000048">
    <property type="entry name" value="IQ_motif_EF-hand-BS"/>
</dbReference>
<keyword evidence="3" id="KW-1185">Reference proteome</keyword>
<protein>
    <submittedName>
        <fullName evidence="2">Uncharacterized protein</fullName>
    </submittedName>
</protein>
<dbReference type="CDD" id="cd22969">
    <property type="entry name" value="DD_IQCK"/>
    <property type="match status" value="1"/>
</dbReference>
<reference evidence="2" key="1">
    <citation type="submission" date="2022-03" db="EMBL/GenBank/DDBJ databases">
        <authorList>
            <person name="Martin C."/>
        </authorList>
    </citation>
    <scope>NUCLEOTIDE SEQUENCE</scope>
</reference>
<accession>A0A8J1U9V7</accession>
<name>A0A8J1U9V7_OWEFU</name>
<dbReference type="Pfam" id="PF00612">
    <property type="entry name" value="IQ"/>
    <property type="match status" value="1"/>
</dbReference>
<evidence type="ECO:0000313" key="3">
    <source>
        <dbReference type="Proteomes" id="UP000749559"/>
    </source>
</evidence>
<feature type="region of interest" description="Disordered" evidence="1">
    <location>
        <begin position="80"/>
        <end position="103"/>
    </location>
</feature>
<dbReference type="OrthoDB" id="2155538at2759"/>
<proteinExistence type="predicted"/>
<gene>
    <name evidence="2" type="ORF">OFUS_LOCUS19435</name>
</gene>
<feature type="compositionally biased region" description="Basic and acidic residues" evidence="1">
    <location>
        <begin position="257"/>
        <end position="269"/>
    </location>
</feature>
<dbReference type="PANTHER" id="PTHR34927">
    <property type="entry name" value="IQ DOMAIN-CONTAINING PROTEIN K"/>
    <property type="match status" value="1"/>
</dbReference>
<dbReference type="InterPro" id="IPR043408">
    <property type="entry name" value="IQCK"/>
</dbReference>
<organism evidence="2 3">
    <name type="scientific">Owenia fusiformis</name>
    <name type="common">Polychaete worm</name>
    <dbReference type="NCBI Taxonomy" id="6347"/>
    <lineage>
        <taxon>Eukaryota</taxon>
        <taxon>Metazoa</taxon>
        <taxon>Spiralia</taxon>
        <taxon>Lophotrochozoa</taxon>
        <taxon>Annelida</taxon>
        <taxon>Polychaeta</taxon>
        <taxon>Sedentaria</taxon>
        <taxon>Canalipalpata</taxon>
        <taxon>Sabellida</taxon>
        <taxon>Oweniida</taxon>
        <taxon>Oweniidae</taxon>
        <taxon>Owenia</taxon>
    </lineage>
</organism>
<evidence type="ECO:0000313" key="2">
    <source>
        <dbReference type="EMBL" id="CAH1794796.1"/>
    </source>
</evidence>
<evidence type="ECO:0000256" key="1">
    <source>
        <dbReference type="SAM" id="MobiDB-lite"/>
    </source>
</evidence>
<dbReference type="PANTHER" id="PTHR34927:SF1">
    <property type="entry name" value="IQ DOMAIN-CONTAINING PROTEIN K"/>
    <property type="match status" value="1"/>
</dbReference>
<feature type="compositionally biased region" description="Pro residues" evidence="1">
    <location>
        <begin position="86"/>
        <end position="98"/>
    </location>
</feature>
<feature type="region of interest" description="Disordered" evidence="1">
    <location>
        <begin position="244"/>
        <end position="269"/>
    </location>
</feature>
<dbReference type="PROSITE" id="PS50096">
    <property type="entry name" value="IQ"/>
    <property type="match status" value="1"/>
</dbReference>
<dbReference type="EMBL" id="CAIIXF020000009">
    <property type="protein sequence ID" value="CAH1794796.1"/>
    <property type="molecule type" value="Genomic_DNA"/>
</dbReference>
<comment type="caution">
    <text evidence="2">The sequence shown here is derived from an EMBL/GenBank/DDBJ whole genome shotgun (WGS) entry which is preliminary data.</text>
</comment>
<dbReference type="AlphaFoldDB" id="A0A8J1U9V7"/>
<sequence length="269" mass="31459">MSVITHVPEPNLWDEICKEFSSNRPPWKDDDAMSVHTELQDYDPAMHNPVFYGKMHKKQSVDENPIKTFDPSKSHPSCVGYAFMDKPPPATPPRPPTPPDKDTCPPREYLEHYIFPYLLPGMELMLAEAKREKCFERRRTKFNALDFLTEHLYKNNPKCKAERKDETLLDIPFVKEWLKDHPRAPLPLSLLWTDEEAAVVVQAGWRGYLVRKDEKVQELRQWQRQWRDENTSIQSKVDQFWATKMPNGGLTPAGSIIEDKDIEQQNDKK</sequence>